<accession>A0A6V8SI35</accession>
<dbReference type="AlphaFoldDB" id="A0A6V8SI35"/>
<proteinExistence type="predicted"/>
<reference evidence="1 2" key="1">
    <citation type="submission" date="2020-07" db="EMBL/GenBank/DDBJ databases">
        <title>A new beta-1,3-glucan-decomposing anaerobic bacterium isolated from anoxic soil subjected to biological soil disinfestation.</title>
        <authorList>
            <person name="Ueki A."/>
            <person name="Tonouchi A."/>
        </authorList>
    </citation>
    <scope>NUCLEOTIDE SEQUENCE [LARGE SCALE GENOMIC DNA]</scope>
    <source>
        <strain evidence="1 2">TW1</strain>
    </source>
</reference>
<protein>
    <submittedName>
        <fullName evidence="1">Uncharacterized protein</fullName>
    </submittedName>
</protein>
<dbReference type="RefSeq" id="WP_183276329.1">
    <property type="nucleotide sequence ID" value="NZ_BLZR01000001.1"/>
</dbReference>
<evidence type="ECO:0000313" key="2">
    <source>
        <dbReference type="Proteomes" id="UP000580568"/>
    </source>
</evidence>
<evidence type="ECO:0000313" key="1">
    <source>
        <dbReference type="EMBL" id="GFP74788.1"/>
    </source>
</evidence>
<dbReference type="Proteomes" id="UP000580568">
    <property type="component" value="Unassembled WGS sequence"/>
</dbReference>
<sequence>MKKKFARLVLVVILLGVFMVPTINIINHSGNLGQTTINMIADPEPSL</sequence>
<organism evidence="1 2">
    <name type="scientific">Clostridium fungisolvens</name>
    <dbReference type="NCBI Taxonomy" id="1604897"/>
    <lineage>
        <taxon>Bacteria</taxon>
        <taxon>Bacillati</taxon>
        <taxon>Bacillota</taxon>
        <taxon>Clostridia</taxon>
        <taxon>Eubacteriales</taxon>
        <taxon>Clostridiaceae</taxon>
        <taxon>Clostridium</taxon>
    </lineage>
</organism>
<keyword evidence="2" id="KW-1185">Reference proteome</keyword>
<comment type="caution">
    <text evidence="1">The sequence shown here is derived from an EMBL/GenBank/DDBJ whole genome shotgun (WGS) entry which is preliminary data.</text>
</comment>
<name>A0A6V8SI35_9CLOT</name>
<dbReference type="EMBL" id="BLZR01000001">
    <property type="protein sequence ID" value="GFP74788.1"/>
    <property type="molecule type" value="Genomic_DNA"/>
</dbReference>
<gene>
    <name evidence="1" type="ORF">bsdtw1_00846</name>
</gene>